<sequence length="62" mass="7112">MDLLDAKINVFLDSETKAPCFTEVSPQKFIFLHLQSTFKKLHCFFTPNSYVACNLLITPDTE</sequence>
<evidence type="ECO:0000313" key="2">
    <source>
        <dbReference type="Proteomes" id="UP000006038"/>
    </source>
</evidence>
<dbReference type="Proteomes" id="UP000006038">
    <property type="component" value="Chromosome 6"/>
</dbReference>
<proteinExistence type="predicted"/>
<keyword evidence="2" id="KW-1185">Reference proteome</keyword>
<reference evidence="1" key="2">
    <citation type="submission" date="2013-04" db="UniProtKB">
        <authorList>
            <consortium name="EnsemblPlants"/>
        </authorList>
    </citation>
    <scope>IDENTIFICATION</scope>
</reference>
<reference evidence="1" key="1">
    <citation type="journal article" date="2013" name="Nat. Commun.">
        <title>Whole-genome sequencing of Oryza brachyantha reveals mechanisms underlying Oryza genome evolution.</title>
        <authorList>
            <person name="Chen J."/>
            <person name="Huang Q."/>
            <person name="Gao D."/>
            <person name="Wang J."/>
            <person name="Lang Y."/>
            <person name="Liu T."/>
            <person name="Li B."/>
            <person name="Bai Z."/>
            <person name="Luis Goicoechea J."/>
            <person name="Liang C."/>
            <person name="Chen C."/>
            <person name="Zhang W."/>
            <person name="Sun S."/>
            <person name="Liao Y."/>
            <person name="Zhang X."/>
            <person name="Yang L."/>
            <person name="Song C."/>
            <person name="Wang M."/>
            <person name="Shi J."/>
            <person name="Liu G."/>
            <person name="Liu J."/>
            <person name="Zhou H."/>
            <person name="Zhou W."/>
            <person name="Yu Q."/>
            <person name="An N."/>
            <person name="Chen Y."/>
            <person name="Cai Q."/>
            <person name="Wang B."/>
            <person name="Liu B."/>
            <person name="Min J."/>
            <person name="Huang Y."/>
            <person name="Wu H."/>
            <person name="Li Z."/>
            <person name="Zhang Y."/>
            <person name="Yin Y."/>
            <person name="Song W."/>
            <person name="Jiang J."/>
            <person name="Jackson S.A."/>
            <person name="Wing R.A."/>
            <person name="Wang J."/>
            <person name="Chen M."/>
        </authorList>
    </citation>
    <scope>NUCLEOTIDE SEQUENCE [LARGE SCALE GENOMIC DNA]</scope>
    <source>
        <strain evidence="1">cv. IRGC 101232</strain>
    </source>
</reference>
<organism evidence="1">
    <name type="scientific">Oryza brachyantha</name>
    <name type="common">malo sina</name>
    <dbReference type="NCBI Taxonomy" id="4533"/>
    <lineage>
        <taxon>Eukaryota</taxon>
        <taxon>Viridiplantae</taxon>
        <taxon>Streptophyta</taxon>
        <taxon>Embryophyta</taxon>
        <taxon>Tracheophyta</taxon>
        <taxon>Spermatophyta</taxon>
        <taxon>Magnoliopsida</taxon>
        <taxon>Liliopsida</taxon>
        <taxon>Poales</taxon>
        <taxon>Poaceae</taxon>
        <taxon>BOP clade</taxon>
        <taxon>Oryzoideae</taxon>
        <taxon>Oryzeae</taxon>
        <taxon>Oryzinae</taxon>
        <taxon>Oryza</taxon>
    </lineage>
</organism>
<dbReference type="EnsemblPlants" id="OB06G25670.1">
    <property type="protein sequence ID" value="OB06G25670.1"/>
    <property type="gene ID" value="OB06G25670"/>
</dbReference>
<dbReference type="HOGENOM" id="CLU_2907716_0_0_1"/>
<evidence type="ECO:0000313" key="1">
    <source>
        <dbReference type="EnsemblPlants" id="OB06G25670.1"/>
    </source>
</evidence>
<dbReference type="Gramene" id="OB06G25670.1">
    <property type="protein sequence ID" value="OB06G25670.1"/>
    <property type="gene ID" value="OB06G25670"/>
</dbReference>
<accession>J3MEX3</accession>
<name>J3MEX3_ORYBR</name>
<protein>
    <submittedName>
        <fullName evidence="1">Uncharacterized protein</fullName>
    </submittedName>
</protein>
<dbReference type="AlphaFoldDB" id="J3MEX3"/>